<reference evidence="1 2" key="1">
    <citation type="submission" date="2021-08" db="EMBL/GenBank/DDBJ databases">
        <title>complete genome sequencing of Deefgea sp. D25.</title>
        <authorList>
            <person name="Bae J.-W."/>
            <person name="Gim D.-H."/>
        </authorList>
    </citation>
    <scope>NUCLEOTIDE SEQUENCE [LARGE SCALE GENOMIC DNA]</scope>
    <source>
        <strain evidence="1 2">D25</strain>
    </source>
</reference>
<dbReference type="InterPro" id="IPR008869">
    <property type="entry name" value="MlaC/ttg2D"/>
</dbReference>
<dbReference type="PANTHER" id="PTHR36573:SF1">
    <property type="entry name" value="INTERMEMBRANE PHOSPHOLIPID TRANSPORT SYSTEM BINDING PROTEIN MLAC"/>
    <property type="match status" value="1"/>
</dbReference>
<evidence type="ECO:0000313" key="2">
    <source>
        <dbReference type="Proteomes" id="UP000825679"/>
    </source>
</evidence>
<keyword evidence="2" id="KW-1185">Reference proteome</keyword>
<dbReference type="Pfam" id="PF05494">
    <property type="entry name" value="MlaC"/>
    <property type="match status" value="1"/>
</dbReference>
<protein>
    <submittedName>
        <fullName evidence="1">ABC transporter substrate-binding protein</fullName>
    </submittedName>
</protein>
<proteinExistence type="predicted"/>
<accession>A0ABX8ZAG9</accession>
<dbReference type="EMBL" id="CP081150">
    <property type="protein sequence ID" value="QZA79539.1"/>
    <property type="molecule type" value="Genomic_DNA"/>
</dbReference>
<dbReference type="InterPro" id="IPR042245">
    <property type="entry name" value="Tgt2/MlaC_sf"/>
</dbReference>
<sequence>MCTLSLMAGTAFANTETPEQITRAASKDVLEIIKKNEKDAAKTRDLVDARLSPMADYQRMTSLAVGRYWKSATPAQQEALSKEFRTMMVRTYLSALTLYKNAQINVKGTRAGNDDDEQTVRTEVTLPNQKPIPLDFSFEKIGSNWKVYDITVEGISFINNHRNQFGAVIRKDGIDGLIKNMAEKNNSSRQSK</sequence>
<dbReference type="PIRSF" id="PIRSF004649">
    <property type="entry name" value="MlaC"/>
    <property type="match status" value="1"/>
</dbReference>
<name>A0ABX8ZAG9_9NEIS</name>
<dbReference type="PANTHER" id="PTHR36573">
    <property type="entry name" value="INTERMEMBRANE PHOSPHOLIPID TRANSPORT SYSTEM BINDING PROTEIN MLAC"/>
    <property type="match status" value="1"/>
</dbReference>
<dbReference type="Proteomes" id="UP000825679">
    <property type="component" value="Chromosome"/>
</dbReference>
<organism evidence="1 2">
    <name type="scientific">Deefgea tanakiae</name>
    <dbReference type="NCBI Taxonomy" id="2865840"/>
    <lineage>
        <taxon>Bacteria</taxon>
        <taxon>Pseudomonadati</taxon>
        <taxon>Pseudomonadota</taxon>
        <taxon>Betaproteobacteria</taxon>
        <taxon>Neisseriales</taxon>
        <taxon>Chitinibacteraceae</taxon>
        <taxon>Deefgea</taxon>
    </lineage>
</organism>
<gene>
    <name evidence="1" type="ORF">K4H28_12885</name>
</gene>
<dbReference type="Gene3D" id="3.10.450.710">
    <property type="entry name" value="Tgt2/MlaC"/>
    <property type="match status" value="1"/>
</dbReference>
<evidence type="ECO:0000313" key="1">
    <source>
        <dbReference type="EMBL" id="QZA79539.1"/>
    </source>
</evidence>